<keyword evidence="4" id="KW-0223">Dioxygenase</keyword>
<dbReference type="SMART" id="SM00702">
    <property type="entry name" value="P4Hc"/>
    <property type="match status" value="1"/>
</dbReference>
<accession>A0ABP8IJY1</accession>
<evidence type="ECO:0000256" key="6">
    <source>
        <dbReference type="ARBA" id="ARBA00023004"/>
    </source>
</evidence>
<keyword evidence="2" id="KW-0479">Metal-binding</keyword>
<dbReference type="InterPro" id="IPR044862">
    <property type="entry name" value="Pro_4_hyd_alph_FE2OG_OXY"/>
</dbReference>
<feature type="domain" description="Fe2OG dioxygenase" evidence="7">
    <location>
        <begin position="124"/>
        <end position="224"/>
    </location>
</feature>
<evidence type="ECO:0000313" key="8">
    <source>
        <dbReference type="EMBL" id="GAA4359957.1"/>
    </source>
</evidence>
<evidence type="ECO:0000256" key="1">
    <source>
        <dbReference type="ARBA" id="ARBA00001961"/>
    </source>
</evidence>
<evidence type="ECO:0000259" key="7">
    <source>
        <dbReference type="PROSITE" id="PS51471"/>
    </source>
</evidence>
<evidence type="ECO:0000313" key="9">
    <source>
        <dbReference type="Proteomes" id="UP001501011"/>
    </source>
</evidence>
<comment type="cofactor">
    <cofactor evidence="1">
        <name>L-ascorbate</name>
        <dbReference type="ChEBI" id="CHEBI:38290"/>
    </cofactor>
</comment>
<keyword evidence="6" id="KW-0408">Iron</keyword>
<dbReference type="PROSITE" id="PS51471">
    <property type="entry name" value="FE2OG_OXY"/>
    <property type="match status" value="1"/>
</dbReference>
<evidence type="ECO:0000256" key="3">
    <source>
        <dbReference type="ARBA" id="ARBA00022896"/>
    </source>
</evidence>
<sequence length="244" mass="28284">MSSFINIYEQALDPEFCNKCIEKFEKSSHKRQGETGHGVDKIKKNSTDITITQFPDEWQEEMQHIQNVVLRGMIHYVRQYPFLLAGAVSLMFQNQEGEMEQLSYVDVEKMDDQSLAQFIQAVYRLGPVNAQKYDKGEGGYFHWHSEHYPHPNDPNQDSLHRTLLWMFYLNDVEEGGETEFFYQQVKSKPKQGSLVIAPAGFTHTHRGMKPVSGDKYILTSWVQYQRAGDMYGQNADNNNNQTQS</sequence>
<dbReference type="InterPro" id="IPR005123">
    <property type="entry name" value="Oxoglu/Fe-dep_dioxygenase_dom"/>
</dbReference>
<evidence type="ECO:0000256" key="2">
    <source>
        <dbReference type="ARBA" id="ARBA00022723"/>
    </source>
</evidence>
<dbReference type="Proteomes" id="UP001501011">
    <property type="component" value="Unassembled WGS sequence"/>
</dbReference>
<dbReference type="PANTHER" id="PTHR10869:SF246">
    <property type="entry name" value="TRANSMEMBRANE PROLYL 4-HYDROXYLASE"/>
    <property type="match status" value="1"/>
</dbReference>
<dbReference type="Gene3D" id="2.60.120.620">
    <property type="entry name" value="q2cbj1_9rhob like domain"/>
    <property type="match status" value="1"/>
</dbReference>
<evidence type="ECO:0000256" key="4">
    <source>
        <dbReference type="ARBA" id="ARBA00022964"/>
    </source>
</evidence>
<keyword evidence="9" id="KW-1185">Reference proteome</keyword>
<proteinExistence type="predicted"/>
<reference evidence="9" key="1">
    <citation type="journal article" date="2019" name="Int. J. Syst. Evol. Microbiol.">
        <title>The Global Catalogue of Microorganisms (GCM) 10K type strain sequencing project: providing services to taxonomists for standard genome sequencing and annotation.</title>
        <authorList>
            <consortium name="The Broad Institute Genomics Platform"/>
            <consortium name="The Broad Institute Genome Sequencing Center for Infectious Disease"/>
            <person name="Wu L."/>
            <person name="Ma J."/>
        </authorList>
    </citation>
    <scope>NUCLEOTIDE SEQUENCE [LARGE SCALE GENOMIC DNA]</scope>
    <source>
        <strain evidence="9">JCM 17728</strain>
    </source>
</reference>
<name>A0ABP8IJY1_9GAMM</name>
<comment type="caution">
    <text evidence="8">The sequence shown here is derived from an EMBL/GenBank/DDBJ whole genome shotgun (WGS) entry which is preliminary data.</text>
</comment>
<dbReference type="Pfam" id="PF13640">
    <property type="entry name" value="2OG-FeII_Oxy_3"/>
    <property type="match status" value="1"/>
</dbReference>
<evidence type="ECO:0000256" key="5">
    <source>
        <dbReference type="ARBA" id="ARBA00023002"/>
    </source>
</evidence>
<protein>
    <submittedName>
        <fullName evidence="8">2OG-Fe(II) oxygenase</fullName>
    </submittedName>
</protein>
<dbReference type="RefSeq" id="WP_345292231.1">
    <property type="nucleotide sequence ID" value="NZ_BAABFV010000001.1"/>
</dbReference>
<gene>
    <name evidence="8" type="ORF">GCM10023151_11330</name>
</gene>
<organism evidence="8 9">
    <name type="scientific">Kangiella marina</name>
    <dbReference type="NCBI Taxonomy" id="1079178"/>
    <lineage>
        <taxon>Bacteria</taxon>
        <taxon>Pseudomonadati</taxon>
        <taxon>Pseudomonadota</taxon>
        <taxon>Gammaproteobacteria</taxon>
        <taxon>Kangiellales</taxon>
        <taxon>Kangiellaceae</taxon>
        <taxon>Kangiella</taxon>
    </lineage>
</organism>
<dbReference type="InterPro" id="IPR006620">
    <property type="entry name" value="Pro_4_hyd_alph"/>
</dbReference>
<dbReference type="EMBL" id="BAABFV010000001">
    <property type="protein sequence ID" value="GAA4359957.1"/>
    <property type="molecule type" value="Genomic_DNA"/>
</dbReference>
<keyword evidence="3" id="KW-0847">Vitamin C</keyword>
<keyword evidence="5" id="KW-0560">Oxidoreductase</keyword>
<dbReference type="InterPro" id="IPR045054">
    <property type="entry name" value="P4HA-like"/>
</dbReference>
<dbReference type="PANTHER" id="PTHR10869">
    <property type="entry name" value="PROLYL 4-HYDROXYLASE ALPHA SUBUNIT"/>
    <property type="match status" value="1"/>
</dbReference>